<gene>
    <name evidence="6" type="ORF">OHM77_01850</name>
</gene>
<evidence type="ECO:0000256" key="5">
    <source>
        <dbReference type="ARBA" id="ARBA00023231"/>
    </source>
</evidence>
<comment type="similarity">
    <text evidence="2">Belongs to the NifW family.</text>
</comment>
<proteinExistence type="inferred from homology"/>
<reference evidence="6" key="1">
    <citation type="journal article" date="2023" name="Nat. Microbiol.">
        <title>Enrichment and characterization of a nitric oxide-reducing microbial community in a continuous bioreactor.</title>
        <authorList>
            <person name="Garrido-Amador P."/>
            <person name="Stortenbeker N."/>
            <person name="Wessels H.J.C.T."/>
            <person name="Speth D.R."/>
            <person name="Garcia-Heredia I."/>
            <person name="Kartal B."/>
        </authorList>
    </citation>
    <scope>NUCLEOTIDE SEQUENCE</scope>
    <source>
        <strain evidence="6">MAG1</strain>
    </source>
</reference>
<dbReference type="AlphaFoldDB" id="A0AA49J014"/>
<dbReference type="Pfam" id="PF03206">
    <property type="entry name" value="NifW"/>
    <property type="match status" value="1"/>
</dbReference>
<dbReference type="KEGG" id="npv:OHM77_01850"/>
<keyword evidence="5" id="KW-0535">Nitrogen fixation</keyword>
<evidence type="ECO:0000256" key="3">
    <source>
        <dbReference type="ARBA" id="ARBA00011284"/>
    </source>
</evidence>
<dbReference type="Proteomes" id="UP001234916">
    <property type="component" value="Chromosome"/>
</dbReference>
<comment type="function">
    <text evidence="1">May protect the nitrogenase Fe-Mo protein from oxidative damage.</text>
</comment>
<dbReference type="InterPro" id="IPR004893">
    <property type="entry name" value="NifW"/>
</dbReference>
<protein>
    <recommendedName>
        <fullName evidence="4">Nitrogenase-stabilizing/protective protein NifW</fullName>
    </recommendedName>
</protein>
<dbReference type="EMBL" id="CP107246">
    <property type="protein sequence ID" value="WIM06061.1"/>
    <property type="molecule type" value="Genomic_DNA"/>
</dbReference>
<organism evidence="6">
    <name type="scientific">Candidatus Nitricoxidivorans perseverans</name>
    <dbReference type="NCBI Taxonomy" id="2975601"/>
    <lineage>
        <taxon>Bacteria</taxon>
        <taxon>Pseudomonadati</taxon>
        <taxon>Pseudomonadota</taxon>
        <taxon>Betaproteobacteria</taxon>
        <taxon>Nitrosomonadales</taxon>
        <taxon>Sterolibacteriaceae</taxon>
        <taxon>Candidatus Nitricoxidivorans</taxon>
    </lineage>
</organism>
<sequence>MNGIDYDFAADTADCGSAEDFLEHFGISCERSVVHVHRLHILQRFHDYLAANATVGVTSRDEYRGWLLRAYDDFVHSDALTEKVFGVFRRAAGIAIVPISAIGRASR</sequence>
<accession>A0AA49J014</accession>
<evidence type="ECO:0000256" key="4">
    <source>
        <dbReference type="ARBA" id="ARBA00016274"/>
    </source>
</evidence>
<evidence type="ECO:0000256" key="2">
    <source>
        <dbReference type="ARBA" id="ARBA00008351"/>
    </source>
</evidence>
<dbReference type="GO" id="GO:0009399">
    <property type="term" value="P:nitrogen fixation"/>
    <property type="evidence" value="ECO:0007669"/>
    <property type="project" value="InterPro"/>
</dbReference>
<evidence type="ECO:0000313" key="6">
    <source>
        <dbReference type="EMBL" id="WIM06061.1"/>
    </source>
</evidence>
<name>A0AA49J014_9PROT</name>
<evidence type="ECO:0000256" key="1">
    <source>
        <dbReference type="ARBA" id="ARBA00002247"/>
    </source>
</evidence>
<comment type="subunit">
    <text evidence="3">Homotrimer; associates with NifD.</text>
</comment>